<dbReference type="PRINTS" id="PR01038">
    <property type="entry name" value="TRNASYNTHARG"/>
</dbReference>
<dbReference type="SUPFAM" id="SSF52374">
    <property type="entry name" value="Nucleotidylyl transferase"/>
    <property type="match status" value="1"/>
</dbReference>
<dbReference type="Gene3D" id="3.40.50.620">
    <property type="entry name" value="HUPs"/>
    <property type="match status" value="1"/>
</dbReference>
<dbReference type="GO" id="GO:0006420">
    <property type="term" value="P:arginyl-tRNA aminoacylation"/>
    <property type="evidence" value="ECO:0007669"/>
    <property type="project" value="UniProtKB-UniRule"/>
</dbReference>
<evidence type="ECO:0000256" key="6">
    <source>
        <dbReference type="ARBA" id="ARBA00022840"/>
    </source>
</evidence>
<sequence length="593" mass="65070">MKPHLQDLLRAALNAACAELGAAAPAANIVIDATKDKVHGDFASNLAMVCAKGLGQPPRKFAEALVRHLPASPRVAKVEIAGPGFINFFLTGDALSALLPEILAAGETWGQDRSGAKGKVMVEFVSANPTGPMHVGHGRGAAYGDTLANLLAATGYAVHREYYINDAGRQVDVLTVSVWLRYLEAGGETLSFPKRGYPADYIRRSAESIRAAHGAAFQRPAADLYRDLAPEPQLPEGADDKTKDAIKLQQEAYLDRLIERARALLGGEGYAQITRAALDDQLAVIRATLAAFHVRFDQWYSERALVESGFAKTAIERLHTAGYVYEKDGAQWLKTSDYGDEKDRVLFKADGAATYFANDLAYHVDKLDRGYPLLVDVWGADHHGYIARVRAAIEMLTQRKDALHVALMQFVTLSSGRMGKRSGNFVTLQDLIDEVGADATRFFYLARSHDQHLEFDIDLARSQSNDNPVYYVQYAHARICSVFRQLAEKGGTYDRDAGLAALARLDTEEEKNLLTVLGKYPELLQIAAGNRTPHTLAFYVQDLAAALHAYYNQHKFLIDDAELQNARLVLIEATRTVLRGALGLLGVEPKDSM</sequence>
<dbReference type="Gene3D" id="3.30.1360.70">
    <property type="entry name" value="Arginyl tRNA synthetase N-terminal domain"/>
    <property type="match status" value="1"/>
</dbReference>
<evidence type="ECO:0000256" key="5">
    <source>
        <dbReference type="ARBA" id="ARBA00022741"/>
    </source>
</evidence>
<name>A0A3N0VHB1_9GAMM</name>
<dbReference type="SMART" id="SM01016">
    <property type="entry name" value="Arg_tRNA_synt_N"/>
    <property type="match status" value="1"/>
</dbReference>
<organism evidence="14 15">
    <name type="scientific">Stagnimonas aquatica</name>
    <dbReference type="NCBI Taxonomy" id="2689987"/>
    <lineage>
        <taxon>Bacteria</taxon>
        <taxon>Pseudomonadati</taxon>
        <taxon>Pseudomonadota</taxon>
        <taxon>Gammaproteobacteria</taxon>
        <taxon>Nevskiales</taxon>
        <taxon>Nevskiaceae</taxon>
        <taxon>Stagnimonas</taxon>
    </lineage>
</organism>
<dbReference type="NCBIfam" id="TIGR00456">
    <property type="entry name" value="argS"/>
    <property type="match status" value="1"/>
</dbReference>
<comment type="caution">
    <text evidence="14">The sequence shown here is derived from an EMBL/GenBank/DDBJ whole genome shotgun (WGS) entry which is preliminary data.</text>
</comment>
<keyword evidence="15" id="KW-1185">Reference proteome</keyword>
<feature type="short sequence motif" description="'HIGH' region" evidence="10">
    <location>
        <begin position="127"/>
        <end position="137"/>
    </location>
</feature>
<dbReference type="AlphaFoldDB" id="A0A3N0VHB1"/>
<keyword evidence="7 10" id="KW-0648">Protein biosynthesis</keyword>
<proteinExistence type="inferred from homology"/>
<keyword evidence="8 10" id="KW-0030">Aminoacyl-tRNA synthetase</keyword>
<dbReference type="HAMAP" id="MF_00123">
    <property type="entry name" value="Arg_tRNA_synth"/>
    <property type="match status" value="1"/>
</dbReference>
<dbReference type="GO" id="GO:0005737">
    <property type="term" value="C:cytoplasm"/>
    <property type="evidence" value="ECO:0007669"/>
    <property type="project" value="UniProtKB-SubCell"/>
</dbReference>
<dbReference type="SMART" id="SM00836">
    <property type="entry name" value="DALR_1"/>
    <property type="match status" value="1"/>
</dbReference>
<evidence type="ECO:0000256" key="9">
    <source>
        <dbReference type="ARBA" id="ARBA00049339"/>
    </source>
</evidence>
<comment type="subcellular location">
    <subcellularLocation>
        <location evidence="1 10">Cytoplasm</location>
    </subcellularLocation>
</comment>
<dbReference type="Pfam" id="PF03485">
    <property type="entry name" value="Arg_tRNA_synt_N"/>
    <property type="match status" value="1"/>
</dbReference>
<keyword evidence="5 10" id="KW-0547">Nucleotide-binding</keyword>
<evidence type="ECO:0000259" key="12">
    <source>
        <dbReference type="SMART" id="SM00836"/>
    </source>
</evidence>
<dbReference type="Proteomes" id="UP000282106">
    <property type="component" value="Unassembled WGS sequence"/>
</dbReference>
<feature type="domain" description="DALR anticodon binding" evidence="12">
    <location>
        <begin position="472"/>
        <end position="593"/>
    </location>
</feature>
<keyword evidence="3 10" id="KW-0963">Cytoplasm</keyword>
<dbReference type="PANTHER" id="PTHR11956">
    <property type="entry name" value="ARGINYL-TRNA SYNTHETASE"/>
    <property type="match status" value="1"/>
</dbReference>
<dbReference type="EC" id="6.1.1.19" evidence="10"/>
<protein>
    <recommendedName>
        <fullName evidence="10">Arginine--tRNA ligase</fullName>
        <ecNumber evidence="10">6.1.1.19</ecNumber>
    </recommendedName>
    <alternativeName>
        <fullName evidence="10">Arginyl-tRNA synthetase</fullName>
        <shortName evidence="10">ArgRS</shortName>
    </alternativeName>
</protein>
<dbReference type="InterPro" id="IPR014729">
    <property type="entry name" value="Rossmann-like_a/b/a_fold"/>
</dbReference>
<dbReference type="InterPro" id="IPR005148">
    <property type="entry name" value="Arg-tRNA-synth_N"/>
</dbReference>
<evidence type="ECO:0000256" key="2">
    <source>
        <dbReference type="ARBA" id="ARBA00005594"/>
    </source>
</evidence>
<evidence type="ECO:0000256" key="10">
    <source>
        <dbReference type="HAMAP-Rule" id="MF_00123"/>
    </source>
</evidence>
<dbReference type="GO" id="GO:0004814">
    <property type="term" value="F:arginine-tRNA ligase activity"/>
    <property type="evidence" value="ECO:0007669"/>
    <property type="project" value="UniProtKB-UniRule"/>
</dbReference>
<accession>A0A3N0VHB1</accession>
<evidence type="ECO:0000256" key="8">
    <source>
        <dbReference type="ARBA" id="ARBA00023146"/>
    </source>
</evidence>
<dbReference type="InterPro" id="IPR035684">
    <property type="entry name" value="ArgRS_core"/>
</dbReference>
<comment type="similarity">
    <text evidence="2 10 11">Belongs to the class-I aminoacyl-tRNA synthetase family.</text>
</comment>
<evidence type="ECO:0000256" key="3">
    <source>
        <dbReference type="ARBA" id="ARBA00022490"/>
    </source>
</evidence>
<dbReference type="FunCoup" id="A0A3N0VHB1">
    <property type="interactions" value="551"/>
</dbReference>
<evidence type="ECO:0000259" key="13">
    <source>
        <dbReference type="SMART" id="SM01016"/>
    </source>
</evidence>
<evidence type="ECO:0000313" key="14">
    <source>
        <dbReference type="EMBL" id="ROH92084.1"/>
    </source>
</evidence>
<dbReference type="PANTHER" id="PTHR11956:SF5">
    <property type="entry name" value="ARGININE--TRNA LIGASE, CYTOPLASMIC"/>
    <property type="match status" value="1"/>
</dbReference>
<evidence type="ECO:0000256" key="7">
    <source>
        <dbReference type="ARBA" id="ARBA00022917"/>
    </source>
</evidence>
<evidence type="ECO:0000256" key="1">
    <source>
        <dbReference type="ARBA" id="ARBA00004496"/>
    </source>
</evidence>
<keyword evidence="4 10" id="KW-0436">Ligase</keyword>
<dbReference type="InterPro" id="IPR009080">
    <property type="entry name" value="tRNAsynth_Ia_anticodon-bd"/>
</dbReference>
<dbReference type="RefSeq" id="WP_123211127.1">
    <property type="nucleotide sequence ID" value="NZ_RJVO01000002.1"/>
</dbReference>
<dbReference type="FunFam" id="1.10.730.10:FF:000008">
    <property type="entry name" value="Arginine--tRNA ligase"/>
    <property type="match status" value="1"/>
</dbReference>
<keyword evidence="6 10" id="KW-0067">ATP-binding</keyword>
<dbReference type="InterPro" id="IPR001412">
    <property type="entry name" value="aa-tRNA-synth_I_CS"/>
</dbReference>
<dbReference type="SUPFAM" id="SSF55190">
    <property type="entry name" value="Arginyl-tRNA synthetase (ArgRS), N-terminal 'additional' domain"/>
    <property type="match status" value="1"/>
</dbReference>
<evidence type="ECO:0000313" key="15">
    <source>
        <dbReference type="Proteomes" id="UP000282106"/>
    </source>
</evidence>
<evidence type="ECO:0000256" key="4">
    <source>
        <dbReference type="ARBA" id="ARBA00022598"/>
    </source>
</evidence>
<dbReference type="InterPro" id="IPR008909">
    <property type="entry name" value="DALR_anticod-bd"/>
</dbReference>
<dbReference type="PROSITE" id="PS00178">
    <property type="entry name" value="AA_TRNA_LIGASE_I"/>
    <property type="match status" value="1"/>
</dbReference>
<evidence type="ECO:0000256" key="11">
    <source>
        <dbReference type="RuleBase" id="RU363038"/>
    </source>
</evidence>
<comment type="subunit">
    <text evidence="10">Monomer.</text>
</comment>
<dbReference type="GO" id="GO:0005524">
    <property type="term" value="F:ATP binding"/>
    <property type="evidence" value="ECO:0007669"/>
    <property type="project" value="UniProtKB-UniRule"/>
</dbReference>
<dbReference type="Pfam" id="PF05746">
    <property type="entry name" value="DALR_1"/>
    <property type="match status" value="1"/>
</dbReference>
<dbReference type="SUPFAM" id="SSF47323">
    <property type="entry name" value="Anticodon-binding domain of a subclass of class I aminoacyl-tRNA synthetases"/>
    <property type="match status" value="1"/>
</dbReference>
<gene>
    <name evidence="10" type="primary">argS</name>
    <name evidence="14" type="ORF">ED208_06870</name>
</gene>
<dbReference type="InterPro" id="IPR001278">
    <property type="entry name" value="Arg-tRNA-ligase"/>
</dbReference>
<dbReference type="Pfam" id="PF00750">
    <property type="entry name" value="tRNA-synt_1d"/>
    <property type="match status" value="2"/>
</dbReference>
<dbReference type="CDD" id="cd00671">
    <property type="entry name" value="ArgRS_core"/>
    <property type="match status" value="1"/>
</dbReference>
<dbReference type="Gene3D" id="1.10.730.10">
    <property type="entry name" value="Isoleucyl-tRNA Synthetase, Domain 1"/>
    <property type="match status" value="1"/>
</dbReference>
<dbReference type="InParanoid" id="A0A3N0VHB1"/>
<dbReference type="InterPro" id="IPR036695">
    <property type="entry name" value="Arg-tRNA-synth_N_sf"/>
</dbReference>
<dbReference type="EMBL" id="RJVO01000002">
    <property type="protein sequence ID" value="ROH92084.1"/>
    <property type="molecule type" value="Genomic_DNA"/>
</dbReference>
<comment type="catalytic activity">
    <reaction evidence="9 10">
        <text>tRNA(Arg) + L-arginine + ATP = L-arginyl-tRNA(Arg) + AMP + diphosphate</text>
        <dbReference type="Rhea" id="RHEA:20301"/>
        <dbReference type="Rhea" id="RHEA-COMP:9658"/>
        <dbReference type="Rhea" id="RHEA-COMP:9673"/>
        <dbReference type="ChEBI" id="CHEBI:30616"/>
        <dbReference type="ChEBI" id="CHEBI:32682"/>
        <dbReference type="ChEBI" id="CHEBI:33019"/>
        <dbReference type="ChEBI" id="CHEBI:78442"/>
        <dbReference type="ChEBI" id="CHEBI:78513"/>
        <dbReference type="ChEBI" id="CHEBI:456215"/>
        <dbReference type="EC" id="6.1.1.19"/>
    </reaction>
</comment>
<reference evidence="14 15" key="1">
    <citation type="submission" date="2018-10" db="EMBL/GenBank/DDBJ databases">
        <authorList>
            <person name="Chen W.-M."/>
        </authorList>
    </citation>
    <scope>NUCLEOTIDE SEQUENCE [LARGE SCALE GENOMIC DNA]</scope>
    <source>
        <strain evidence="14 15">THS-13</strain>
    </source>
</reference>
<feature type="domain" description="Arginyl tRNA synthetase N-terminal" evidence="13">
    <location>
        <begin position="3"/>
        <end position="90"/>
    </location>
</feature>